<keyword evidence="6" id="KW-1185">Reference proteome</keyword>
<dbReference type="AlphaFoldDB" id="A0A1Y2EM23"/>
<accession>A0A1Y2EM23</accession>
<comment type="caution">
    <text evidence="5">The sequence shown here is derived from an EMBL/GenBank/DDBJ whole genome shotgun (WGS) entry which is preliminary data.</text>
</comment>
<dbReference type="FunCoup" id="A0A1Y2EM23">
    <property type="interactions" value="226"/>
</dbReference>
<dbReference type="Proteomes" id="UP000193467">
    <property type="component" value="Unassembled WGS sequence"/>
</dbReference>
<dbReference type="InParanoid" id="A0A1Y2EM23"/>
<keyword evidence="2" id="KW-1015">Disulfide bond</keyword>
<evidence type="ECO:0000313" key="5">
    <source>
        <dbReference type="EMBL" id="ORY72559.1"/>
    </source>
</evidence>
<dbReference type="Pfam" id="PF00085">
    <property type="entry name" value="Thioredoxin"/>
    <property type="match status" value="1"/>
</dbReference>
<evidence type="ECO:0000256" key="1">
    <source>
        <dbReference type="ARBA" id="ARBA00020570"/>
    </source>
</evidence>
<dbReference type="OrthoDB" id="10263751at2759"/>
<dbReference type="PANTHER" id="PTHR46115">
    <property type="entry name" value="THIOREDOXIN-LIKE PROTEIN 1"/>
    <property type="match status" value="1"/>
</dbReference>
<protein>
    <recommendedName>
        <fullName evidence="1">Thioredoxin</fullName>
    </recommendedName>
</protein>
<feature type="region of interest" description="Disordered" evidence="3">
    <location>
        <begin position="105"/>
        <end position="125"/>
    </location>
</feature>
<evidence type="ECO:0000256" key="2">
    <source>
        <dbReference type="ARBA" id="ARBA00023157"/>
    </source>
</evidence>
<dbReference type="SUPFAM" id="SSF52833">
    <property type="entry name" value="Thioredoxin-like"/>
    <property type="match status" value="1"/>
</dbReference>
<evidence type="ECO:0000313" key="6">
    <source>
        <dbReference type="Proteomes" id="UP000193467"/>
    </source>
</evidence>
<evidence type="ECO:0000256" key="3">
    <source>
        <dbReference type="SAM" id="MobiDB-lite"/>
    </source>
</evidence>
<dbReference type="InterPro" id="IPR013766">
    <property type="entry name" value="Thioredoxin_domain"/>
</dbReference>
<dbReference type="PROSITE" id="PS51352">
    <property type="entry name" value="THIOREDOXIN_2"/>
    <property type="match status" value="1"/>
</dbReference>
<feature type="domain" description="Thioredoxin" evidence="4">
    <location>
        <begin position="1"/>
        <end position="108"/>
    </location>
</feature>
<dbReference type="InterPro" id="IPR036249">
    <property type="entry name" value="Thioredoxin-like_sf"/>
</dbReference>
<reference evidence="5 6" key="1">
    <citation type="submission" date="2016-07" db="EMBL/GenBank/DDBJ databases">
        <title>Pervasive Adenine N6-methylation of Active Genes in Fungi.</title>
        <authorList>
            <consortium name="DOE Joint Genome Institute"/>
            <person name="Mondo S.J."/>
            <person name="Dannebaum R.O."/>
            <person name="Kuo R.C."/>
            <person name="Labutti K."/>
            <person name="Haridas S."/>
            <person name="Kuo A."/>
            <person name="Salamov A."/>
            <person name="Ahrendt S.R."/>
            <person name="Lipzen A."/>
            <person name="Sullivan W."/>
            <person name="Andreopoulos W.B."/>
            <person name="Clum A."/>
            <person name="Lindquist E."/>
            <person name="Daum C."/>
            <person name="Ramamoorthy G.K."/>
            <person name="Gryganskyi A."/>
            <person name="Culley D."/>
            <person name="Magnuson J.K."/>
            <person name="James T.Y."/>
            <person name="O'Malley M.A."/>
            <person name="Stajich J.E."/>
            <person name="Spatafora J.W."/>
            <person name="Visel A."/>
            <person name="Grigoriev I.V."/>
        </authorList>
    </citation>
    <scope>NUCLEOTIDE SEQUENCE [LARGE SCALE GENOMIC DNA]</scope>
    <source>
        <strain evidence="5 6">62-1032</strain>
    </source>
</reference>
<dbReference type="EMBL" id="MCGR01000051">
    <property type="protein sequence ID" value="ORY72559.1"/>
    <property type="molecule type" value="Genomic_DNA"/>
</dbReference>
<gene>
    <name evidence="5" type="ORF">BCR35DRAFT_307558</name>
</gene>
<evidence type="ECO:0000259" key="4">
    <source>
        <dbReference type="PROSITE" id="PS51352"/>
    </source>
</evidence>
<dbReference type="CDD" id="cd02947">
    <property type="entry name" value="TRX_family"/>
    <property type="match status" value="1"/>
</dbReference>
<dbReference type="FunFam" id="3.40.30.10:FF:000245">
    <property type="entry name" value="Thioredoxin"/>
    <property type="match status" value="1"/>
</dbReference>
<name>A0A1Y2EM23_9BASI</name>
<dbReference type="PROSITE" id="PS00194">
    <property type="entry name" value="THIOREDOXIN_1"/>
    <property type="match status" value="1"/>
</dbReference>
<proteinExistence type="predicted"/>
<dbReference type="InterPro" id="IPR017937">
    <property type="entry name" value="Thioredoxin_CS"/>
</dbReference>
<organism evidence="5 6">
    <name type="scientific">Leucosporidium creatinivorum</name>
    <dbReference type="NCBI Taxonomy" id="106004"/>
    <lineage>
        <taxon>Eukaryota</taxon>
        <taxon>Fungi</taxon>
        <taxon>Dikarya</taxon>
        <taxon>Basidiomycota</taxon>
        <taxon>Pucciniomycotina</taxon>
        <taxon>Microbotryomycetes</taxon>
        <taxon>Leucosporidiales</taxon>
        <taxon>Leucosporidium</taxon>
    </lineage>
</organism>
<dbReference type="PRINTS" id="PR00421">
    <property type="entry name" value="THIOREDOXIN"/>
</dbReference>
<sequence>MSLITHLKNLSELNTLLAAKKDRLVVIDFHATWCGPCHAIAPKYEALSQQYRDVTFCKVDVDAAADIAKEYSIRAMPTFTFHKGGAKVDEVKGANAAAIEAALRKHSSGGGSQGAPLFPGTGHTLSGAPAPGDGEGFGYLKVFVIVGLLWVWYTYSKGGEDQIPGL</sequence>
<dbReference type="Gene3D" id="3.40.30.10">
    <property type="entry name" value="Glutaredoxin"/>
    <property type="match status" value="1"/>
</dbReference>
<dbReference type="STRING" id="106004.A0A1Y2EM23"/>